<reference evidence="1" key="1">
    <citation type="submission" date="2023-04" db="EMBL/GenBank/DDBJ databases">
        <title>Draft Genome sequencing of Naganishia species isolated from polar environments using Oxford Nanopore Technology.</title>
        <authorList>
            <person name="Leo P."/>
            <person name="Venkateswaran K."/>
        </authorList>
    </citation>
    <scope>NUCLEOTIDE SEQUENCE</scope>
    <source>
        <strain evidence="1">MNA-CCFEE 5262</strain>
    </source>
</reference>
<protein>
    <submittedName>
        <fullName evidence="1">Uncharacterized protein</fullName>
    </submittedName>
</protein>
<sequence length="1083" mass="115944">MNGNVAGLASPSGSHAGPDAGPSSSNGGQQRHHHQYNPHHTPTFYPQQGYGGGYAVPNHQHQHHPGFNNPYQNAPPGGYAGYEFIPQQQVYMQQYAGGGYAQMGGYYSSAPSGPMGMPMGPPAMHHQHPGMMQGMQNGPPPLPLQQGGRFPPVFTPQQGNGSVNGVNGHASPYPAYQHPSTSPALSNSVPPTSPPPNGPSYPSHDTQNPYAHLQHHAHHNPYASMAPATGHPGPYTNGYQPFTPIHPPPPPQAISPGAMHMHPQPTPKMNSRTSYGYPRDHETSVPVPDTTSTVNGKTTPPVKEEAKKEDVVEEGEGSDSEPVFASINQAVEQAKKSRHGRKVSSSVGGEDVPKTSDGPASDPVVPSPEASENPVGEAPPAPVISDSFIDSADATTDRPQSAVWTSLGRPCPVAEAPGVVFHRRTGVPGRLYPVVKAWESVERPEGKGRKVMERRKQSGAVAWRGKRRVQVGRVFGEVTPEMIAEIKQQKLQEVKPEEKVVEERPVTPVPESIVEAAPIPRIPSPPPAEPSLPTPPAASTSEPTPAAEPAPAPSSETATAPASAPAPKAAPKSWAALLRTASKPNSSTPAIATPSTGSVPSSNITSPRPAASAVVEQVAGTTEGSEKTIVVVPTEGSASAPSTDTGTGTSETRQRLDLGKLLAEGLDERTRASLKKVTSVPRGLINTGNMCFANSILQVLAYCVPFALLLEELGKRSIADLGRRTPLTEALIIFLREFAATDSREAPVTNAQPSASEKQRAQSGQMTRAPFVPAFVYEAMKENKRFDSMRRGHQEDAEEFFGFLLETVHEEFLYMQSRYESRHTGGGYGRVSAKADAAQNGDEREVSRPVSPGAAGGDGWLEVGKKQKVNVVRTTESKNSAVSRLFGGKLRSVLHTPGQKDSITLEPYQPLQLDISALNVHTLTDALHHLHEPEVIPGVWSASKGVNVDATKQVFVENVPPILILHLKRFLYDAEQQRVVKKSKPVAYASELTIPNEILSPARRVQGKSLKYKLFGATGGHYTAAVLRQDASGWLHLDDESVEEVAEEEVVVGRDAAERGQAGDIGRGKREKCAYLLFYQRVD</sequence>
<accession>A0ACC2WBM5</accession>
<dbReference type="Proteomes" id="UP001230649">
    <property type="component" value="Unassembled WGS sequence"/>
</dbReference>
<name>A0ACC2WBM5_9TREE</name>
<dbReference type="EMBL" id="JASBWS010000030">
    <property type="protein sequence ID" value="KAJ9108634.1"/>
    <property type="molecule type" value="Genomic_DNA"/>
</dbReference>
<evidence type="ECO:0000313" key="1">
    <source>
        <dbReference type="EMBL" id="KAJ9108634.1"/>
    </source>
</evidence>
<keyword evidence="2" id="KW-1185">Reference proteome</keyword>
<proteinExistence type="predicted"/>
<evidence type="ECO:0000313" key="2">
    <source>
        <dbReference type="Proteomes" id="UP001230649"/>
    </source>
</evidence>
<gene>
    <name evidence="1" type="ORF">QFC20_003332</name>
</gene>
<comment type="caution">
    <text evidence="1">The sequence shown here is derived from an EMBL/GenBank/DDBJ whole genome shotgun (WGS) entry which is preliminary data.</text>
</comment>
<organism evidence="1 2">
    <name type="scientific">Naganishia adeliensis</name>
    <dbReference type="NCBI Taxonomy" id="92952"/>
    <lineage>
        <taxon>Eukaryota</taxon>
        <taxon>Fungi</taxon>
        <taxon>Dikarya</taxon>
        <taxon>Basidiomycota</taxon>
        <taxon>Agaricomycotina</taxon>
        <taxon>Tremellomycetes</taxon>
        <taxon>Filobasidiales</taxon>
        <taxon>Filobasidiaceae</taxon>
        <taxon>Naganishia</taxon>
    </lineage>
</organism>